<keyword evidence="2" id="KW-0813">Transport</keyword>
<dbReference type="InterPro" id="IPR000727">
    <property type="entry name" value="T_SNARE_dom"/>
</dbReference>
<dbReference type="AlphaFoldDB" id="A0A3N4HIW5"/>
<evidence type="ECO:0000256" key="7">
    <source>
        <dbReference type="ARBA" id="ARBA00023136"/>
    </source>
</evidence>
<evidence type="ECO:0000256" key="6">
    <source>
        <dbReference type="ARBA" id="ARBA00023034"/>
    </source>
</evidence>
<proteinExistence type="predicted"/>
<feature type="transmembrane region" description="Helical" evidence="9">
    <location>
        <begin position="74"/>
        <end position="96"/>
    </location>
</feature>
<reference evidence="11 12" key="1">
    <citation type="journal article" date="2018" name="Nat. Ecol. Evol.">
        <title>Pezizomycetes genomes reveal the molecular basis of ectomycorrhizal truffle lifestyle.</title>
        <authorList>
            <person name="Murat C."/>
            <person name="Payen T."/>
            <person name="Noel B."/>
            <person name="Kuo A."/>
            <person name="Morin E."/>
            <person name="Chen J."/>
            <person name="Kohler A."/>
            <person name="Krizsan K."/>
            <person name="Balestrini R."/>
            <person name="Da Silva C."/>
            <person name="Montanini B."/>
            <person name="Hainaut M."/>
            <person name="Levati E."/>
            <person name="Barry K.W."/>
            <person name="Belfiori B."/>
            <person name="Cichocki N."/>
            <person name="Clum A."/>
            <person name="Dockter R.B."/>
            <person name="Fauchery L."/>
            <person name="Guy J."/>
            <person name="Iotti M."/>
            <person name="Le Tacon F."/>
            <person name="Lindquist E.A."/>
            <person name="Lipzen A."/>
            <person name="Malagnac F."/>
            <person name="Mello A."/>
            <person name="Molinier V."/>
            <person name="Miyauchi S."/>
            <person name="Poulain J."/>
            <person name="Riccioni C."/>
            <person name="Rubini A."/>
            <person name="Sitrit Y."/>
            <person name="Splivallo R."/>
            <person name="Traeger S."/>
            <person name="Wang M."/>
            <person name="Zifcakova L."/>
            <person name="Wipf D."/>
            <person name="Zambonelli A."/>
            <person name="Paolocci F."/>
            <person name="Nowrousian M."/>
            <person name="Ottonello S."/>
            <person name="Baldrian P."/>
            <person name="Spatafora J.W."/>
            <person name="Henrissat B."/>
            <person name="Nagy L.G."/>
            <person name="Aury J.M."/>
            <person name="Wincker P."/>
            <person name="Grigoriev I.V."/>
            <person name="Bonfante P."/>
            <person name="Martin F.M."/>
        </authorList>
    </citation>
    <scope>NUCLEOTIDE SEQUENCE [LARGE SCALE GENOMIC DNA]</scope>
    <source>
        <strain evidence="11 12">RN42</strain>
    </source>
</reference>
<comment type="subcellular location">
    <subcellularLocation>
        <location evidence="8">Endomembrane system</location>
        <topology evidence="8">Single-pass type IV membrane protein</topology>
    </subcellularLocation>
    <subcellularLocation>
        <location evidence="1">Golgi apparatus membrane</location>
    </subcellularLocation>
</comment>
<dbReference type="InterPro" id="IPR039899">
    <property type="entry name" value="BET1_SNARE"/>
</dbReference>
<dbReference type="PROSITE" id="PS50192">
    <property type="entry name" value="T_SNARE"/>
    <property type="match status" value="1"/>
</dbReference>
<protein>
    <recommendedName>
        <fullName evidence="10">t-SNARE coiled-coil homology domain-containing protein</fullName>
    </recommendedName>
</protein>
<dbReference type="EMBL" id="ML119892">
    <property type="protein sequence ID" value="RPA71910.1"/>
    <property type="molecule type" value="Genomic_DNA"/>
</dbReference>
<feature type="domain" description="T-SNARE coiled-coil homology" evidence="10">
    <location>
        <begin position="3"/>
        <end position="65"/>
    </location>
</feature>
<evidence type="ECO:0000313" key="11">
    <source>
        <dbReference type="EMBL" id="RPA71910.1"/>
    </source>
</evidence>
<dbReference type="OrthoDB" id="3063237at2759"/>
<dbReference type="GO" id="GO:0000139">
    <property type="term" value="C:Golgi membrane"/>
    <property type="evidence" value="ECO:0007669"/>
    <property type="project" value="UniProtKB-SubCell"/>
</dbReference>
<keyword evidence="4" id="KW-0653">Protein transport</keyword>
<keyword evidence="3 9" id="KW-0812">Transmembrane</keyword>
<evidence type="ECO:0000256" key="5">
    <source>
        <dbReference type="ARBA" id="ARBA00022989"/>
    </source>
</evidence>
<accession>A0A3N4HIW5</accession>
<keyword evidence="12" id="KW-1185">Reference proteome</keyword>
<gene>
    <name evidence="11" type="ORF">BJ508DRAFT_335590</name>
</gene>
<dbReference type="CDD" id="cd15853">
    <property type="entry name" value="SNARE_Bet1"/>
    <property type="match status" value="1"/>
</dbReference>
<evidence type="ECO:0000259" key="10">
    <source>
        <dbReference type="PROSITE" id="PS50192"/>
    </source>
</evidence>
<evidence type="ECO:0000256" key="3">
    <source>
        <dbReference type="ARBA" id="ARBA00022692"/>
    </source>
</evidence>
<keyword evidence="6" id="KW-0333">Golgi apparatus</keyword>
<keyword evidence="7 9" id="KW-0472">Membrane</keyword>
<dbReference type="SUPFAM" id="SSF58038">
    <property type="entry name" value="SNARE fusion complex"/>
    <property type="match status" value="1"/>
</dbReference>
<dbReference type="PANTHER" id="PTHR12791">
    <property type="entry name" value="GOLGI SNARE BET1-RELATED"/>
    <property type="match status" value="1"/>
</dbReference>
<evidence type="ECO:0000256" key="8">
    <source>
        <dbReference type="ARBA" id="ARBA00046280"/>
    </source>
</evidence>
<dbReference type="Proteomes" id="UP000275078">
    <property type="component" value="Unassembled WGS sequence"/>
</dbReference>
<dbReference type="STRING" id="1160509.A0A3N4HIW5"/>
<evidence type="ECO:0000256" key="2">
    <source>
        <dbReference type="ARBA" id="ARBA00022448"/>
    </source>
</evidence>
<evidence type="ECO:0000256" key="4">
    <source>
        <dbReference type="ARBA" id="ARBA00022927"/>
    </source>
</evidence>
<evidence type="ECO:0000256" key="9">
    <source>
        <dbReference type="SAM" id="Phobius"/>
    </source>
</evidence>
<evidence type="ECO:0000256" key="1">
    <source>
        <dbReference type="ARBA" id="ARBA00004394"/>
    </source>
</evidence>
<evidence type="ECO:0000313" key="12">
    <source>
        <dbReference type="Proteomes" id="UP000275078"/>
    </source>
</evidence>
<dbReference type="GO" id="GO:0015031">
    <property type="term" value="P:protein transport"/>
    <property type="evidence" value="ECO:0007669"/>
    <property type="project" value="UniProtKB-KW"/>
</dbReference>
<sequence>MSYERERQNNALLTTLSDRASALKQVTINIYDNAQSSHSIIDRNDDMFSSMGTSLKNSAGRLGRMARGNGRWGTVRLAGCIVAGVVVVYYLGSFIFSFF</sequence>
<organism evidence="11 12">
    <name type="scientific">Ascobolus immersus RN42</name>
    <dbReference type="NCBI Taxonomy" id="1160509"/>
    <lineage>
        <taxon>Eukaryota</taxon>
        <taxon>Fungi</taxon>
        <taxon>Dikarya</taxon>
        <taxon>Ascomycota</taxon>
        <taxon>Pezizomycotina</taxon>
        <taxon>Pezizomycetes</taxon>
        <taxon>Pezizales</taxon>
        <taxon>Ascobolaceae</taxon>
        <taxon>Ascobolus</taxon>
    </lineage>
</organism>
<name>A0A3N4HIW5_ASCIM</name>
<keyword evidence="5 9" id="KW-1133">Transmembrane helix</keyword>